<proteinExistence type="predicted"/>
<dbReference type="AlphaFoldDB" id="A0A8J3R2I3"/>
<evidence type="ECO:0000256" key="1">
    <source>
        <dbReference type="SAM" id="MobiDB-lite"/>
    </source>
</evidence>
<keyword evidence="3" id="KW-1185">Reference proteome</keyword>
<dbReference type="Proteomes" id="UP000642748">
    <property type="component" value="Unassembled WGS sequence"/>
</dbReference>
<comment type="caution">
    <text evidence="2">The sequence shown here is derived from an EMBL/GenBank/DDBJ whole genome shotgun (WGS) entry which is preliminary data.</text>
</comment>
<evidence type="ECO:0000313" key="2">
    <source>
        <dbReference type="EMBL" id="GIH20677.1"/>
    </source>
</evidence>
<reference evidence="2" key="1">
    <citation type="submission" date="2021-01" db="EMBL/GenBank/DDBJ databases">
        <title>Whole genome shotgun sequence of Rugosimonospora africana NBRC 104875.</title>
        <authorList>
            <person name="Komaki H."/>
            <person name="Tamura T."/>
        </authorList>
    </citation>
    <scope>NUCLEOTIDE SEQUENCE</scope>
    <source>
        <strain evidence="2">NBRC 104875</strain>
    </source>
</reference>
<dbReference type="EMBL" id="BONZ01000103">
    <property type="protein sequence ID" value="GIH20677.1"/>
    <property type="molecule type" value="Genomic_DNA"/>
</dbReference>
<name>A0A8J3R2I3_9ACTN</name>
<feature type="region of interest" description="Disordered" evidence="1">
    <location>
        <begin position="71"/>
        <end position="90"/>
    </location>
</feature>
<sequence>MELDRAVVRAERGFDVALVVLASVMPVDQAAAVAGVDVAVFRAARRRGGAAEVRAAVARLGVGRGGGRRRTVSGGAAGVGDGVGAAAGPG</sequence>
<accession>A0A8J3R2I3</accession>
<protein>
    <submittedName>
        <fullName evidence="2">Uncharacterized protein</fullName>
    </submittedName>
</protein>
<organism evidence="2 3">
    <name type="scientific">Rugosimonospora africana</name>
    <dbReference type="NCBI Taxonomy" id="556532"/>
    <lineage>
        <taxon>Bacteria</taxon>
        <taxon>Bacillati</taxon>
        <taxon>Actinomycetota</taxon>
        <taxon>Actinomycetes</taxon>
        <taxon>Micromonosporales</taxon>
        <taxon>Micromonosporaceae</taxon>
        <taxon>Rugosimonospora</taxon>
    </lineage>
</organism>
<feature type="compositionally biased region" description="Gly residues" evidence="1">
    <location>
        <begin position="75"/>
        <end position="90"/>
    </location>
</feature>
<evidence type="ECO:0000313" key="3">
    <source>
        <dbReference type="Proteomes" id="UP000642748"/>
    </source>
</evidence>
<gene>
    <name evidence="2" type="ORF">Raf01_88490</name>
</gene>